<dbReference type="AlphaFoldDB" id="A0A3N8RKA2"/>
<feature type="domain" description="ATPase AAA-type core" evidence="1">
    <location>
        <begin position="295"/>
        <end position="423"/>
    </location>
</feature>
<dbReference type="Gene3D" id="3.40.50.300">
    <property type="entry name" value="P-loop containing nucleotide triphosphate hydrolases"/>
    <property type="match status" value="1"/>
</dbReference>
<dbReference type="InterPro" id="IPR003959">
    <property type="entry name" value="ATPase_AAA_core"/>
</dbReference>
<evidence type="ECO:0000259" key="1">
    <source>
        <dbReference type="Pfam" id="PF13304"/>
    </source>
</evidence>
<evidence type="ECO:0000313" key="2">
    <source>
        <dbReference type="EMBL" id="RQT20169.1"/>
    </source>
</evidence>
<gene>
    <name evidence="2" type="ORF">DF051_07440</name>
</gene>
<sequence length="449" mass="51107">MKIEKLEIDQLFGRFDYSIDIASSHNGISILTAPNGYGKSTILKIIQSFASGDHFYFIRERFDRIRFHLSNSLTVEIVRESEDQEKNQVTIKCGENSAKIRDPFLGPDGDDRSFVVDRALPFLTRIGPKTWRHDRTGETFDRLSILTRYGDHPELRRRIKREEWLENIRRSLAVFSIPTNRLQSSEDFDPRELPGSSNSLMVASIAKTIRDRIQNAIRHQFEEGRKKETSFPTRLIESLKYGLAPSRESVIDLIKAVQDYEERYGRLGLVPQTGTTKQLNYHAESNEAAAMLVLKTYLDDIREKFSLLDKLADQLDVFSRSINSLIAFKSIETSADEGIVMRIHGRPGETVALPALSSGEQHLIVLIGKLVFSANSGALVLIDEPEISFHPEWQEKFLGILEEIRGVNEFSALIATHSPILIDGRWDQVVELAEQYEAKKTTSKAQENQ</sequence>
<evidence type="ECO:0000313" key="3">
    <source>
        <dbReference type="Proteomes" id="UP000277921"/>
    </source>
</evidence>
<dbReference type="InterPro" id="IPR051396">
    <property type="entry name" value="Bact_Antivir_Def_Nuclease"/>
</dbReference>
<comment type="caution">
    <text evidence="2">The sequence shown here is derived from an EMBL/GenBank/DDBJ whole genome shotgun (WGS) entry which is preliminary data.</text>
</comment>
<protein>
    <submittedName>
        <fullName evidence="2">AAA family ATPase</fullName>
    </submittedName>
</protein>
<dbReference type="Proteomes" id="UP000277921">
    <property type="component" value="Unassembled WGS sequence"/>
</dbReference>
<organism evidence="2 3">
    <name type="scientific">Burkholderia contaminans</name>
    <dbReference type="NCBI Taxonomy" id="488447"/>
    <lineage>
        <taxon>Bacteria</taxon>
        <taxon>Pseudomonadati</taxon>
        <taxon>Pseudomonadota</taxon>
        <taxon>Betaproteobacteria</taxon>
        <taxon>Burkholderiales</taxon>
        <taxon>Burkholderiaceae</taxon>
        <taxon>Burkholderia</taxon>
        <taxon>Burkholderia cepacia complex</taxon>
    </lineage>
</organism>
<reference evidence="2 3" key="1">
    <citation type="submission" date="2018-08" db="EMBL/GenBank/DDBJ databases">
        <title>Comparative analysis of Burkholderia isolates from Puerto Rico.</title>
        <authorList>
            <person name="Hall C."/>
            <person name="Sahl J."/>
            <person name="Wagner D."/>
        </authorList>
    </citation>
    <scope>NUCLEOTIDE SEQUENCE [LARGE SCALE GENOMIC DNA]</scope>
    <source>
        <strain evidence="2 3">Bp9025</strain>
    </source>
</reference>
<dbReference type="SUPFAM" id="SSF52540">
    <property type="entry name" value="P-loop containing nucleoside triphosphate hydrolases"/>
    <property type="match status" value="1"/>
</dbReference>
<dbReference type="PANTHER" id="PTHR43581">
    <property type="entry name" value="ATP/GTP PHOSPHATASE"/>
    <property type="match status" value="1"/>
</dbReference>
<dbReference type="PANTHER" id="PTHR43581:SF2">
    <property type="entry name" value="EXCINUCLEASE ATPASE SUBUNIT"/>
    <property type="match status" value="1"/>
</dbReference>
<dbReference type="EMBL" id="QTQV01000003">
    <property type="protein sequence ID" value="RQT20169.1"/>
    <property type="molecule type" value="Genomic_DNA"/>
</dbReference>
<proteinExistence type="predicted"/>
<name>A0A3N8RKA2_9BURK</name>
<dbReference type="GO" id="GO:0016887">
    <property type="term" value="F:ATP hydrolysis activity"/>
    <property type="evidence" value="ECO:0007669"/>
    <property type="project" value="InterPro"/>
</dbReference>
<accession>A0A3N8RKA2</accession>
<dbReference type="InterPro" id="IPR027417">
    <property type="entry name" value="P-loop_NTPase"/>
</dbReference>
<dbReference type="GO" id="GO:0005524">
    <property type="term" value="F:ATP binding"/>
    <property type="evidence" value="ECO:0007669"/>
    <property type="project" value="InterPro"/>
</dbReference>
<dbReference type="Pfam" id="PF13304">
    <property type="entry name" value="AAA_21"/>
    <property type="match status" value="1"/>
</dbReference>